<gene>
    <name evidence="2" type="ORF">S03H2_70390</name>
</gene>
<reference evidence="2" key="1">
    <citation type="journal article" date="2014" name="Front. Microbiol.">
        <title>High frequency of phylogenetically diverse reductive dehalogenase-homologous genes in deep subseafloor sedimentary metagenomes.</title>
        <authorList>
            <person name="Kawai M."/>
            <person name="Futagami T."/>
            <person name="Toyoda A."/>
            <person name="Takaki Y."/>
            <person name="Nishi S."/>
            <person name="Hori S."/>
            <person name="Arai W."/>
            <person name="Tsubouchi T."/>
            <person name="Morono Y."/>
            <person name="Uchiyama I."/>
            <person name="Ito T."/>
            <person name="Fujiyama A."/>
            <person name="Inagaki F."/>
            <person name="Takami H."/>
        </authorList>
    </citation>
    <scope>NUCLEOTIDE SEQUENCE</scope>
    <source>
        <strain evidence="2">Expedition CK06-06</strain>
    </source>
</reference>
<accession>X1JF08</accession>
<dbReference type="AlphaFoldDB" id="X1JF08"/>
<dbReference type="Pfam" id="PF01364">
    <property type="entry name" value="Peptidase_C25"/>
    <property type="match status" value="1"/>
</dbReference>
<feature type="non-terminal residue" evidence="2">
    <location>
        <position position="1"/>
    </location>
</feature>
<feature type="non-terminal residue" evidence="2">
    <location>
        <position position="123"/>
    </location>
</feature>
<dbReference type="EMBL" id="BARU01046763">
    <property type="protein sequence ID" value="GAH93296.1"/>
    <property type="molecule type" value="Genomic_DNA"/>
</dbReference>
<sequence length="123" mass="14089">TYNLLGDPEVDIYTNKPKLALNPFTEDIYEGQLVYLDACSMSSYDVNDGSIGETLIKRIDAGAIGVIGGLRVTWYFEDDENLEKLNRGNAKLFWEVFFEQKKFQQGRALYDSKVAYINSDYYT</sequence>
<dbReference type="Gene3D" id="3.40.50.1460">
    <property type="match status" value="1"/>
</dbReference>
<organism evidence="2">
    <name type="scientific">marine sediment metagenome</name>
    <dbReference type="NCBI Taxonomy" id="412755"/>
    <lineage>
        <taxon>unclassified sequences</taxon>
        <taxon>metagenomes</taxon>
        <taxon>ecological metagenomes</taxon>
    </lineage>
</organism>
<evidence type="ECO:0000259" key="1">
    <source>
        <dbReference type="Pfam" id="PF01364"/>
    </source>
</evidence>
<protein>
    <recommendedName>
        <fullName evidence="1">Gingipain domain-containing protein</fullName>
    </recommendedName>
</protein>
<dbReference type="GO" id="GO:0006508">
    <property type="term" value="P:proteolysis"/>
    <property type="evidence" value="ECO:0007669"/>
    <property type="project" value="InterPro"/>
</dbReference>
<evidence type="ECO:0000313" key="2">
    <source>
        <dbReference type="EMBL" id="GAH93296.1"/>
    </source>
</evidence>
<name>X1JF08_9ZZZZ</name>
<feature type="domain" description="Gingipain" evidence="1">
    <location>
        <begin position="31"/>
        <end position="118"/>
    </location>
</feature>
<proteinExistence type="predicted"/>
<comment type="caution">
    <text evidence="2">The sequence shown here is derived from an EMBL/GenBank/DDBJ whole genome shotgun (WGS) entry which is preliminary data.</text>
</comment>
<dbReference type="GO" id="GO:0008234">
    <property type="term" value="F:cysteine-type peptidase activity"/>
    <property type="evidence" value="ECO:0007669"/>
    <property type="project" value="InterPro"/>
</dbReference>
<dbReference type="InterPro" id="IPR001769">
    <property type="entry name" value="Gingipain"/>
</dbReference>